<proteinExistence type="predicted"/>
<dbReference type="AlphaFoldDB" id="A0A2D6LQE7"/>
<protein>
    <recommendedName>
        <fullName evidence="1">YbaK/aminoacyl-tRNA synthetase-associated domain-containing protein</fullName>
    </recommendedName>
</protein>
<dbReference type="GO" id="GO:0002161">
    <property type="term" value="F:aminoacyl-tRNA deacylase activity"/>
    <property type="evidence" value="ECO:0007669"/>
    <property type="project" value="InterPro"/>
</dbReference>
<dbReference type="CDD" id="cd04332">
    <property type="entry name" value="YbaK_like"/>
    <property type="match status" value="1"/>
</dbReference>
<comment type="caution">
    <text evidence="2">The sequence shown here is derived from an EMBL/GenBank/DDBJ whole genome shotgun (WGS) entry which is preliminary data.</text>
</comment>
<evidence type="ECO:0000259" key="1">
    <source>
        <dbReference type="Pfam" id="PF04073"/>
    </source>
</evidence>
<name>A0A2D6LQE7_9ARCH</name>
<feature type="domain" description="YbaK/aminoacyl-tRNA synthetase-associated" evidence="1">
    <location>
        <begin position="26"/>
        <end position="141"/>
    </location>
</feature>
<dbReference type="EMBL" id="NZBD01000016">
    <property type="protein sequence ID" value="MAG18406.1"/>
    <property type="molecule type" value="Genomic_DNA"/>
</dbReference>
<accession>A0A2D6LQE7</accession>
<evidence type="ECO:0000313" key="3">
    <source>
        <dbReference type="Proteomes" id="UP000226712"/>
    </source>
</evidence>
<dbReference type="PANTHER" id="PTHR30411">
    <property type="entry name" value="CYTOPLASMIC PROTEIN"/>
    <property type="match status" value="1"/>
</dbReference>
<organism evidence="2 3">
    <name type="scientific">Candidatus Iainarchaeum sp</name>
    <dbReference type="NCBI Taxonomy" id="3101447"/>
    <lineage>
        <taxon>Archaea</taxon>
        <taxon>Candidatus Iainarchaeota</taxon>
        <taxon>Candidatus Iainarchaeia</taxon>
        <taxon>Candidatus Iainarchaeales</taxon>
        <taxon>Candidatus Iainarchaeaceae</taxon>
        <taxon>Candidatus Iainarchaeum</taxon>
    </lineage>
</organism>
<dbReference type="InterPro" id="IPR007214">
    <property type="entry name" value="YbaK/aa-tRNA-synth-assoc-dom"/>
</dbReference>
<dbReference type="SUPFAM" id="SSF55826">
    <property type="entry name" value="YbaK/ProRS associated domain"/>
    <property type="match status" value="1"/>
</dbReference>
<sequence>MQNTKMLQDFIKTNKLSAEIIQCTGEVHTAVKAAAQVDDPEAAAKSIVLIDSDEEPLLVILLGKNKIDFQKIKEILKVKDVRLAEPEEVLRITGYEVGGVPPISIYGIKTFIDKAVVEKEEIFCGGGDPNHLMKIKTKEILENVDEISIEDVKK</sequence>
<dbReference type="Pfam" id="PF04073">
    <property type="entry name" value="tRNA_edit"/>
    <property type="match status" value="1"/>
</dbReference>
<dbReference type="Gene3D" id="3.90.960.10">
    <property type="entry name" value="YbaK/aminoacyl-tRNA synthetase-associated domain"/>
    <property type="match status" value="1"/>
</dbReference>
<gene>
    <name evidence="2" type="ORF">CL944_02950</name>
</gene>
<dbReference type="InterPro" id="IPR036754">
    <property type="entry name" value="YbaK/aa-tRNA-synt-asso_dom_sf"/>
</dbReference>
<dbReference type="PANTHER" id="PTHR30411:SF1">
    <property type="entry name" value="CYTOPLASMIC PROTEIN"/>
    <property type="match status" value="1"/>
</dbReference>
<reference evidence="3" key="1">
    <citation type="submission" date="2017-09" db="EMBL/GenBank/DDBJ databases">
        <title>The Reconstruction of 2,631 Draft Metagenome-Assembled Genomes from the Global Oceans.</title>
        <authorList>
            <person name="Tully B.J."/>
            <person name="Graham E.D."/>
            <person name="Heidelberg J.F."/>
        </authorList>
    </citation>
    <scope>NUCLEOTIDE SEQUENCE [LARGE SCALE GENOMIC DNA]</scope>
</reference>
<dbReference type="Proteomes" id="UP000226712">
    <property type="component" value="Unassembled WGS sequence"/>
</dbReference>
<evidence type="ECO:0000313" key="2">
    <source>
        <dbReference type="EMBL" id="MAG18406.1"/>
    </source>
</evidence>